<dbReference type="EMBL" id="ADBJ01000017">
    <property type="protein sequence ID" value="EFA82982.1"/>
    <property type="molecule type" value="Genomic_DNA"/>
</dbReference>
<dbReference type="OMA" id="TSPYMWG"/>
<reference evidence="11 12" key="1">
    <citation type="journal article" date="2011" name="Genome Res.">
        <title>Phylogeny-wide analysis of social amoeba genomes highlights ancient origins for complex intercellular communication.</title>
        <authorList>
            <person name="Heidel A.J."/>
            <person name="Lawal H.M."/>
            <person name="Felder M."/>
            <person name="Schilde C."/>
            <person name="Helps N.R."/>
            <person name="Tunggal B."/>
            <person name="Rivero F."/>
            <person name="John U."/>
            <person name="Schleicher M."/>
            <person name="Eichinger L."/>
            <person name="Platzer M."/>
            <person name="Noegel A.A."/>
            <person name="Schaap P."/>
            <person name="Gloeckner G."/>
        </authorList>
    </citation>
    <scope>NUCLEOTIDE SEQUENCE [LARGE SCALE GENOMIC DNA]</scope>
    <source>
        <strain evidence="12">ATCC 26659 / Pp 5 / PN500</strain>
    </source>
</reference>
<dbReference type="SUPFAM" id="SSF81333">
    <property type="entry name" value="F1F0 ATP synthase subunit C"/>
    <property type="match status" value="2"/>
</dbReference>
<evidence type="ECO:0000313" key="12">
    <source>
        <dbReference type="Proteomes" id="UP000001396"/>
    </source>
</evidence>
<dbReference type="RefSeq" id="XP_020435099.1">
    <property type="nucleotide sequence ID" value="XM_020574685.1"/>
</dbReference>
<accession>D3B6L2</accession>
<proteinExistence type="inferred from homology"/>
<dbReference type="InterPro" id="IPR002379">
    <property type="entry name" value="ATPase_proteolipid_c-like_dom"/>
</dbReference>
<feature type="transmembrane region" description="Helical" evidence="9">
    <location>
        <begin position="12"/>
        <end position="33"/>
    </location>
</feature>
<feature type="domain" description="V-ATPase proteolipid subunit C-like" evidence="10">
    <location>
        <begin position="116"/>
        <end position="175"/>
    </location>
</feature>
<keyword evidence="4 9" id="KW-0812">Transmembrane</keyword>
<dbReference type="CDD" id="cd18178">
    <property type="entry name" value="ATP-synt_Vo_c_ATP6F_rpt2"/>
    <property type="match status" value="1"/>
</dbReference>
<dbReference type="PANTHER" id="PTHR10263">
    <property type="entry name" value="V-TYPE PROTON ATPASE PROTEOLIPID SUBUNIT"/>
    <property type="match status" value="1"/>
</dbReference>
<comment type="caution">
    <text evidence="11">The sequence shown here is derived from an EMBL/GenBank/DDBJ whole genome shotgun (WGS) entry which is preliminary data.</text>
</comment>
<feature type="domain" description="V-ATPase proteolipid subunit C-like" evidence="10">
    <location>
        <begin position="33"/>
        <end position="92"/>
    </location>
</feature>
<feature type="transmembrane region" description="Helical" evidence="9">
    <location>
        <begin position="72"/>
        <end position="92"/>
    </location>
</feature>
<evidence type="ECO:0000256" key="5">
    <source>
        <dbReference type="ARBA" id="ARBA00022781"/>
    </source>
</evidence>
<keyword evidence="3 9" id="KW-0813">Transport</keyword>
<dbReference type="GeneID" id="31359247"/>
<dbReference type="CDD" id="cd18177">
    <property type="entry name" value="ATP-synt_Vo_c_ATP6F_rpt1"/>
    <property type="match status" value="1"/>
</dbReference>
<dbReference type="Proteomes" id="UP000001396">
    <property type="component" value="Unassembled WGS sequence"/>
</dbReference>
<evidence type="ECO:0000256" key="7">
    <source>
        <dbReference type="ARBA" id="ARBA00023065"/>
    </source>
</evidence>
<dbReference type="STRING" id="670386.D3B6L2"/>
<evidence type="ECO:0000256" key="1">
    <source>
        <dbReference type="ARBA" id="ARBA00004141"/>
    </source>
</evidence>
<name>D3B6L2_HETP5</name>
<evidence type="ECO:0000256" key="2">
    <source>
        <dbReference type="ARBA" id="ARBA00007296"/>
    </source>
</evidence>
<gene>
    <name evidence="11" type="ORF">PPL_03760</name>
</gene>
<evidence type="ECO:0000256" key="8">
    <source>
        <dbReference type="ARBA" id="ARBA00023136"/>
    </source>
</evidence>
<evidence type="ECO:0000256" key="4">
    <source>
        <dbReference type="ARBA" id="ARBA00022692"/>
    </source>
</evidence>
<dbReference type="PRINTS" id="PR00122">
    <property type="entry name" value="VACATPASE"/>
</dbReference>
<feature type="transmembrane region" description="Helical" evidence="9">
    <location>
        <begin position="112"/>
        <end position="143"/>
    </location>
</feature>
<feature type="transmembrane region" description="Helical" evidence="9">
    <location>
        <begin position="39"/>
        <end position="60"/>
    </location>
</feature>
<dbReference type="Pfam" id="PF00137">
    <property type="entry name" value="ATP-synt_C"/>
    <property type="match status" value="2"/>
</dbReference>
<dbReference type="FunCoup" id="D3B6L2">
    <property type="interactions" value="349"/>
</dbReference>
<keyword evidence="7 9" id="KW-0406">Ion transport</keyword>
<evidence type="ECO:0000256" key="9">
    <source>
        <dbReference type="RuleBase" id="RU363060"/>
    </source>
</evidence>
<dbReference type="GO" id="GO:0046961">
    <property type="term" value="F:proton-transporting ATPase activity, rotational mechanism"/>
    <property type="evidence" value="ECO:0007669"/>
    <property type="project" value="InterPro"/>
</dbReference>
<dbReference type="Gene3D" id="1.20.120.610">
    <property type="entry name" value="lithium bound rotor ring of v- atpase"/>
    <property type="match status" value="1"/>
</dbReference>
<comment type="caution">
    <text evidence="9">Lacks conserved residue(s) required for the propagation of feature annotation.</text>
</comment>
<dbReference type="FunFam" id="1.20.120.610:FF:000002">
    <property type="entry name" value="V-type proton ATPase proteolipid subunit"/>
    <property type="match status" value="1"/>
</dbReference>
<comment type="similarity">
    <text evidence="2 9">Belongs to the V-ATPase proteolipid subunit family.</text>
</comment>
<protein>
    <submittedName>
        <fullName evidence="11">Vacuolar ATP synthase 21 kDa proteolipid subunit</fullName>
    </submittedName>
</protein>
<evidence type="ECO:0000259" key="10">
    <source>
        <dbReference type="Pfam" id="PF00137"/>
    </source>
</evidence>
<dbReference type="InParanoid" id="D3B6L2"/>
<evidence type="ECO:0000313" key="11">
    <source>
        <dbReference type="EMBL" id="EFA82982.1"/>
    </source>
</evidence>
<dbReference type="InterPro" id="IPR035921">
    <property type="entry name" value="F/V-ATP_Csub_sf"/>
</dbReference>
<comment type="subcellular location">
    <subcellularLocation>
        <location evidence="1">Membrane</location>
        <topology evidence="1">Multi-pass membrane protein</topology>
    </subcellularLocation>
</comment>
<dbReference type="GO" id="GO:0033179">
    <property type="term" value="C:proton-transporting V-type ATPase, V0 domain"/>
    <property type="evidence" value="ECO:0007669"/>
    <property type="project" value="InterPro"/>
</dbReference>
<organism evidence="11 12">
    <name type="scientific">Heterostelium pallidum (strain ATCC 26659 / Pp 5 / PN500)</name>
    <name type="common">Cellular slime mold</name>
    <name type="synonym">Polysphondylium pallidum</name>
    <dbReference type="NCBI Taxonomy" id="670386"/>
    <lineage>
        <taxon>Eukaryota</taxon>
        <taxon>Amoebozoa</taxon>
        <taxon>Evosea</taxon>
        <taxon>Eumycetozoa</taxon>
        <taxon>Dictyostelia</taxon>
        <taxon>Acytosteliales</taxon>
        <taxon>Acytosteliaceae</taxon>
        <taxon>Heterostelium</taxon>
    </lineage>
</organism>
<dbReference type="InterPro" id="IPR000245">
    <property type="entry name" value="ATPase_proteolipid_csu"/>
</dbReference>
<sequence>MDQALTSSSAEAANYFFGGFFIATVAPSTWAAIGCGLSIALSVVGSAWGIWVTASSLMGAAVGEPRIRSKNIISIIFCEAVAIYGIILAIILKGRMEGPPNIRDPAGDYMAGYLMFASGITVGFCNVFSGVSVGIAGSGCALADAQNPVLFVKMLIIEIFAGALGLYGVIVGILMSSSVTLGAKVH</sequence>
<feature type="transmembrane region" description="Helical" evidence="9">
    <location>
        <begin position="155"/>
        <end position="175"/>
    </location>
</feature>
<evidence type="ECO:0000256" key="3">
    <source>
        <dbReference type="ARBA" id="ARBA00022448"/>
    </source>
</evidence>
<keyword evidence="8 9" id="KW-0472">Membrane</keyword>
<keyword evidence="12" id="KW-1185">Reference proteome</keyword>
<dbReference type="AlphaFoldDB" id="D3B6L2"/>
<keyword evidence="6 9" id="KW-1133">Transmembrane helix</keyword>
<keyword evidence="5" id="KW-0375">Hydrogen ion transport</keyword>
<evidence type="ECO:0000256" key="6">
    <source>
        <dbReference type="ARBA" id="ARBA00022989"/>
    </source>
</evidence>